<dbReference type="GO" id="GO:0043200">
    <property type="term" value="P:response to amino acid"/>
    <property type="evidence" value="ECO:0007669"/>
    <property type="project" value="TreeGrafter"/>
</dbReference>
<evidence type="ECO:0000256" key="3">
    <source>
        <dbReference type="ARBA" id="ARBA00023163"/>
    </source>
</evidence>
<dbReference type="RefSeq" id="WP_007913128.1">
    <property type="nucleotide sequence ID" value="NZ_ADVG01000002.1"/>
</dbReference>
<accession>D6TQR0</accession>
<name>D6TQR0_KTERA</name>
<dbReference type="PROSITE" id="PS50956">
    <property type="entry name" value="HTH_ASNC_2"/>
    <property type="match status" value="1"/>
</dbReference>
<dbReference type="InterPro" id="IPR036388">
    <property type="entry name" value="WH-like_DNA-bd_sf"/>
</dbReference>
<dbReference type="FunCoup" id="D6TQR0">
    <property type="interactions" value="4"/>
</dbReference>
<dbReference type="InterPro" id="IPR036390">
    <property type="entry name" value="WH_DNA-bd_sf"/>
</dbReference>
<evidence type="ECO:0000259" key="4">
    <source>
        <dbReference type="PROSITE" id="PS50956"/>
    </source>
</evidence>
<evidence type="ECO:0000313" key="6">
    <source>
        <dbReference type="Proteomes" id="UP000004508"/>
    </source>
</evidence>
<gene>
    <name evidence="5" type="ORF">Krac_9073</name>
</gene>
<dbReference type="PROSITE" id="PS00519">
    <property type="entry name" value="HTH_ASNC_1"/>
    <property type="match status" value="1"/>
</dbReference>
<dbReference type="Pfam" id="PF13412">
    <property type="entry name" value="HTH_24"/>
    <property type="match status" value="1"/>
</dbReference>
<dbReference type="CDD" id="cd00090">
    <property type="entry name" value="HTH_ARSR"/>
    <property type="match status" value="1"/>
</dbReference>
<dbReference type="AlphaFoldDB" id="D6TQR0"/>
<dbReference type="InParanoid" id="D6TQR0"/>
<dbReference type="InterPro" id="IPR019888">
    <property type="entry name" value="Tscrpt_reg_AsnC-like"/>
</dbReference>
<reference evidence="5 6" key="1">
    <citation type="journal article" date="2011" name="Stand. Genomic Sci.">
        <title>Non-contiguous finished genome sequence and contextual data of the filamentous soil bacterium Ktedonobacter racemifer type strain (SOSP1-21).</title>
        <authorList>
            <person name="Chang Y.J."/>
            <person name="Land M."/>
            <person name="Hauser L."/>
            <person name="Chertkov O."/>
            <person name="Del Rio T.G."/>
            <person name="Nolan M."/>
            <person name="Copeland A."/>
            <person name="Tice H."/>
            <person name="Cheng J.F."/>
            <person name="Lucas S."/>
            <person name="Han C."/>
            <person name="Goodwin L."/>
            <person name="Pitluck S."/>
            <person name="Ivanova N."/>
            <person name="Ovchinikova G."/>
            <person name="Pati A."/>
            <person name="Chen A."/>
            <person name="Palaniappan K."/>
            <person name="Mavromatis K."/>
            <person name="Liolios K."/>
            <person name="Brettin T."/>
            <person name="Fiebig A."/>
            <person name="Rohde M."/>
            <person name="Abt B."/>
            <person name="Goker M."/>
            <person name="Detter J.C."/>
            <person name="Woyke T."/>
            <person name="Bristow J."/>
            <person name="Eisen J.A."/>
            <person name="Markowitz V."/>
            <person name="Hugenholtz P."/>
            <person name="Kyrpides N.C."/>
            <person name="Klenk H.P."/>
            <person name="Lapidus A."/>
        </authorList>
    </citation>
    <scope>NUCLEOTIDE SEQUENCE [LARGE SCALE GENOMIC DNA]</scope>
    <source>
        <strain evidence="6">DSM 44963</strain>
    </source>
</reference>
<dbReference type="PRINTS" id="PR00033">
    <property type="entry name" value="HTHASNC"/>
</dbReference>
<dbReference type="SUPFAM" id="SSF54909">
    <property type="entry name" value="Dimeric alpha+beta barrel"/>
    <property type="match status" value="1"/>
</dbReference>
<evidence type="ECO:0000313" key="5">
    <source>
        <dbReference type="EMBL" id="EFH87727.1"/>
    </source>
</evidence>
<dbReference type="Proteomes" id="UP000004508">
    <property type="component" value="Unassembled WGS sequence"/>
</dbReference>
<evidence type="ECO:0000256" key="1">
    <source>
        <dbReference type="ARBA" id="ARBA00023015"/>
    </source>
</evidence>
<dbReference type="EMBL" id="ADVG01000002">
    <property type="protein sequence ID" value="EFH87727.1"/>
    <property type="molecule type" value="Genomic_DNA"/>
</dbReference>
<dbReference type="PANTHER" id="PTHR30154:SF53">
    <property type="entry name" value="HTH-TYPE TRANSCRIPTIONAL REGULATOR LRPC"/>
    <property type="match status" value="1"/>
</dbReference>
<dbReference type="OrthoDB" id="34294at2"/>
<proteinExistence type="predicted"/>
<comment type="caution">
    <text evidence="5">The sequence shown here is derived from an EMBL/GenBank/DDBJ whole genome shotgun (WGS) entry which is preliminary data.</text>
</comment>
<keyword evidence="1" id="KW-0805">Transcription regulation</keyword>
<keyword evidence="3" id="KW-0804">Transcription</keyword>
<protein>
    <submittedName>
        <fullName evidence="5">Transcriptional regulator, AsnC family</fullName>
    </submittedName>
</protein>
<dbReference type="GO" id="GO:0043565">
    <property type="term" value="F:sequence-specific DNA binding"/>
    <property type="evidence" value="ECO:0007669"/>
    <property type="project" value="InterPro"/>
</dbReference>
<organism evidence="5 6">
    <name type="scientific">Ktedonobacter racemifer DSM 44963</name>
    <dbReference type="NCBI Taxonomy" id="485913"/>
    <lineage>
        <taxon>Bacteria</taxon>
        <taxon>Bacillati</taxon>
        <taxon>Chloroflexota</taxon>
        <taxon>Ktedonobacteria</taxon>
        <taxon>Ktedonobacterales</taxon>
        <taxon>Ktedonobacteraceae</taxon>
        <taxon>Ktedonobacter</taxon>
    </lineage>
</organism>
<dbReference type="STRING" id="485913.Krac_9073"/>
<dbReference type="InterPro" id="IPR011991">
    <property type="entry name" value="ArsR-like_HTH"/>
</dbReference>
<dbReference type="eggNOG" id="COG1522">
    <property type="taxonomic scope" value="Bacteria"/>
</dbReference>
<feature type="domain" description="HTH asnC-type" evidence="4">
    <location>
        <begin position="9"/>
        <end position="70"/>
    </location>
</feature>
<dbReference type="Pfam" id="PF01037">
    <property type="entry name" value="AsnC_trans_reg"/>
    <property type="match status" value="1"/>
</dbReference>
<dbReference type="FunFam" id="1.10.10.10:FF:000186">
    <property type="entry name" value="AsnC family transcriptional regulator"/>
    <property type="match status" value="1"/>
</dbReference>
<keyword evidence="2" id="KW-0238">DNA-binding</keyword>
<dbReference type="PANTHER" id="PTHR30154">
    <property type="entry name" value="LEUCINE-RESPONSIVE REGULATORY PROTEIN"/>
    <property type="match status" value="1"/>
</dbReference>
<sequence length="168" mass="18830">MTLQLERPLDATDWKILRELQRDGRLSYNELGRRVGLSGPGAAERVRKLEDAGIIRNYGAQVDPTKVGLPLQAFIQLRCAPGKCLFQSSCADEFPEMLEMHKLSGSYCALLKVAVSSMQHLEAFHDRLAAYGNHITNLVTSSVITHRVIDWESPTVKLCPPPNSRWNE</sequence>
<dbReference type="InterPro" id="IPR011008">
    <property type="entry name" value="Dimeric_a/b-barrel"/>
</dbReference>
<keyword evidence="6" id="KW-1185">Reference proteome</keyword>
<dbReference type="GO" id="GO:0005829">
    <property type="term" value="C:cytosol"/>
    <property type="evidence" value="ECO:0007669"/>
    <property type="project" value="TreeGrafter"/>
</dbReference>
<dbReference type="Gene3D" id="1.10.10.10">
    <property type="entry name" value="Winged helix-like DNA-binding domain superfamily/Winged helix DNA-binding domain"/>
    <property type="match status" value="1"/>
</dbReference>
<dbReference type="InterPro" id="IPR000485">
    <property type="entry name" value="AsnC-type_HTH_dom"/>
</dbReference>
<dbReference type="SMART" id="SM00344">
    <property type="entry name" value="HTH_ASNC"/>
    <property type="match status" value="1"/>
</dbReference>
<evidence type="ECO:0000256" key="2">
    <source>
        <dbReference type="ARBA" id="ARBA00023125"/>
    </source>
</evidence>
<dbReference type="Gene3D" id="3.30.70.920">
    <property type="match status" value="1"/>
</dbReference>
<dbReference type="SUPFAM" id="SSF46785">
    <property type="entry name" value="Winged helix' DNA-binding domain"/>
    <property type="match status" value="1"/>
</dbReference>
<dbReference type="InterPro" id="IPR019887">
    <property type="entry name" value="Tscrpt_reg_AsnC/Lrp_C"/>
</dbReference>
<dbReference type="InterPro" id="IPR019885">
    <property type="entry name" value="Tscrpt_reg_HTH_AsnC-type_CS"/>
</dbReference>